<dbReference type="SUPFAM" id="SSF144232">
    <property type="entry name" value="HIT/MYND zinc finger-like"/>
    <property type="match status" value="1"/>
</dbReference>
<feature type="region of interest" description="Disordered" evidence="1">
    <location>
        <begin position="22"/>
        <end position="82"/>
    </location>
</feature>
<dbReference type="AlphaFoldDB" id="M7SZ55"/>
<protein>
    <submittedName>
        <fullName evidence="2">Putative zinc finger (Hit type) family protein</fullName>
    </submittedName>
</protein>
<evidence type="ECO:0000256" key="1">
    <source>
        <dbReference type="SAM" id="MobiDB-lite"/>
    </source>
</evidence>
<proteinExistence type="predicted"/>
<dbReference type="EMBL" id="KB705557">
    <property type="protein sequence ID" value="EMR71909.1"/>
    <property type="molecule type" value="Genomic_DNA"/>
</dbReference>
<evidence type="ECO:0000313" key="3">
    <source>
        <dbReference type="Proteomes" id="UP000012174"/>
    </source>
</evidence>
<organism evidence="2 3">
    <name type="scientific">Eutypa lata (strain UCR-EL1)</name>
    <name type="common">Grapevine dieback disease fungus</name>
    <name type="synonym">Eutypa armeniacae</name>
    <dbReference type="NCBI Taxonomy" id="1287681"/>
    <lineage>
        <taxon>Eukaryota</taxon>
        <taxon>Fungi</taxon>
        <taxon>Dikarya</taxon>
        <taxon>Ascomycota</taxon>
        <taxon>Pezizomycotina</taxon>
        <taxon>Sordariomycetes</taxon>
        <taxon>Xylariomycetidae</taxon>
        <taxon>Xylariales</taxon>
        <taxon>Diatrypaceae</taxon>
        <taxon>Eutypa</taxon>
    </lineage>
</organism>
<accession>M7SZ55</accession>
<dbReference type="eggNOG" id="ENOG502SF86">
    <property type="taxonomic scope" value="Eukaryota"/>
</dbReference>
<dbReference type="STRING" id="1287681.M7SZ55"/>
<sequence>MASAKPLCCVCDKNEGKYKCPRCGSFTEHRDNHPPDEEAVAPSAQTEATGNTNSHEGGVSNPQDTGSDLAPPAPTGPYSGLADLPEYQMLMKRYPKLPTLLWGIATATDPPAGANPSKPKYDFPGLQPKKDKEPWTQEKGVQKGVQVLQKTRNMPGDDSDAIREFSELVRLYKTRKEEEGAAPTFRKKFVQESADVIGQLLRNEKSSAL</sequence>
<dbReference type="Proteomes" id="UP000012174">
    <property type="component" value="Unassembled WGS sequence"/>
</dbReference>
<dbReference type="OMA" id="EAWNHDI"/>
<gene>
    <name evidence="2" type="ORF">UCREL1_1028</name>
</gene>
<dbReference type="OrthoDB" id="18412at2759"/>
<evidence type="ECO:0000313" key="2">
    <source>
        <dbReference type="EMBL" id="EMR71909.1"/>
    </source>
</evidence>
<dbReference type="CDD" id="cd23024">
    <property type="entry name" value="zf-HIT_ZNHIT2-3"/>
    <property type="match status" value="1"/>
</dbReference>
<feature type="compositionally biased region" description="Polar residues" evidence="1">
    <location>
        <begin position="43"/>
        <end position="66"/>
    </location>
</feature>
<feature type="compositionally biased region" description="Basic and acidic residues" evidence="1">
    <location>
        <begin position="27"/>
        <end position="36"/>
    </location>
</feature>
<dbReference type="KEGG" id="ela:UCREL1_1028"/>
<keyword evidence="3" id="KW-1185">Reference proteome</keyword>
<feature type="region of interest" description="Disordered" evidence="1">
    <location>
        <begin position="106"/>
        <end position="160"/>
    </location>
</feature>
<dbReference type="HOGENOM" id="CLU_063513_1_1_1"/>
<name>M7SZ55_EUTLA</name>
<reference evidence="3" key="1">
    <citation type="journal article" date="2013" name="Genome Announc.">
        <title>Draft genome sequence of the grapevine dieback fungus Eutypa lata UCR-EL1.</title>
        <authorList>
            <person name="Blanco-Ulate B."/>
            <person name="Rolshausen P.E."/>
            <person name="Cantu D."/>
        </authorList>
    </citation>
    <scope>NUCLEOTIDE SEQUENCE [LARGE SCALE GENOMIC DNA]</scope>
    <source>
        <strain evidence="3">UCR-EL1</strain>
    </source>
</reference>